<organism evidence="10 11">
    <name type="scientific">Bacillus spizizenii</name>
    <name type="common">Bacillus subtilis subsp. spizizenii</name>
    <dbReference type="NCBI Taxonomy" id="96241"/>
    <lineage>
        <taxon>Bacteria</taxon>
        <taxon>Bacillati</taxon>
        <taxon>Bacillota</taxon>
        <taxon>Bacilli</taxon>
        <taxon>Bacillales</taxon>
        <taxon>Bacillaceae</taxon>
        <taxon>Bacillus</taxon>
    </lineage>
</organism>
<comment type="caution">
    <text evidence="10">The sequence shown here is derived from an EMBL/GenBank/DDBJ whole genome shotgun (WGS) entry which is preliminary data.</text>
</comment>
<evidence type="ECO:0000313" key="10">
    <source>
        <dbReference type="EMBL" id="MCY8458726.1"/>
    </source>
</evidence>
<protein>
    <recommendedName>
        <fullName evidence="6">Rifampicin phosphotransferase</fullName>
        <ecNumber evidence="5">2.7.9.6</ecNumber>
    </recommendedName>
    <alternativeName>
        <fullName evidence="7">Rifampin phosphotransferase</fullName>
    </alternativeName>
</protein>
<dbReference type="InterPro" id="IPR036637">
    <property type="entry name" value="Phosphohistidine_dom_sf"/>
</dbReference>
<reference evidence="10" key="1">
    <citation type="submission" date="2022-02" db="EMBL/GenBank/DDBJ databases">
        <title>Crop Bioprotection Bacillus Genome Sequencing.</title>
        <authorList>
            <person name="Dunlap C."/>
        </authorList>
    </citation>
    <scope>NUCLEOTIDE SEQUENCE</scope>
    <source>
        <strain evidence="10">WR1O2A-53</strain>
    </source>
</reference>
<dbReference type="PANTHER" id="PTHR43615:SF1">
    <property type="entry name" value="PPDK_N DOMAIN-CONTAINING PROTEIN"/>
    <property type="match status" value="1"/>
</dbReference>
<feature type="domain" description="Pyruvate phosphate dikinase AMP/ATP-binding" evidence="9">
    <location>
        <begin position="18"/>
        <end position="318"/>
    </location>
</feature>
<dbReference type="PANTHER" id="PTHR43615">
    <property type="entry name" value="PHOSPHOENOLPYRUVATE SYNTHASE-RELATED"/>
    <property type="match status" value="1"/>
</dbReference>
<evidence type="ECO:0000259" key="8">
    <source>
        <dbReference type="Pfam" id="PF00391"/>
    </source>
</evidence>
<evidence type="ECO:0000256" key="4">
    <source>
        <dbReference type="ARBA" id="ARBA00061332"/>
    </source>
</evidence>
<dbReference type="InterPro" id="IPR051549">
    <property type="entry name" value="PEP_Utilizing_Enz"/>
</dbReference>
<keyword evidence="10" id="KW-0808">Transferase</keyword>
<accession>A0A9Q4E8Q0</accession>
<dbReference type="NCBIfam" id="NF004877">
    <property type="entry name" value="PRK06241.1-2"/>
    <property type="match status" value="1"/>
</dbReference>
<evidence type="ECO:0000259" key="9">
    <source>
        <dbReference type="Pfam" id="PF01326"/>
    </source>
</evidence>
<dbReference type="InterPro" id="IPR008279">
    <property type="entry name" value="PEP-util_enz_mobile_dom"/>
</dbReference>
<keyword evidence="1" id="KW-0547">Nucleotide-binding</keyword>
<dbReference type="Proteomes" id="UP001078573">
    <property type="component" value="Unassembled WGS sequence"/>
</dbReference>
<comment type="catalytic activity">
    <reaction evidence="3">
        <text>rifampicin + ATP + H2O = 21-phosphorifampicin + AMP + phosphate + 2 H(+)</text>
        <dbReference type="Rhea" id="RHEA:56304"/>
        <dbReference type="ChEBI" id="CHEBI:15377"/>
        <dbReference type="ChEBI" id="CHEBI:15378"/>
        <dbReference type="ChEBI" id="CHEBI:30616"/>
        <dbReference type="ChEBI" id="CHEBI:43474"/>
        <dbReference type="ChEBI" id="CHEBI:71365"/>
        <dbReference type="ChEBI" id="CHEBI:140195"/>
        <dbReference type="ChEBI" id="CHEBI:456215"/>
        <dbReference type="EC" id="2.7.9.6"/>
    </reaction>
    <physiologicalReaction direction="left-to-right" evidence="3">
        <dbReference type="Rhea" id="RHEA:56305"/>
    </physiologicalReaction>
</comment>
<evidence type="ECO:0000256" key="1">
    <source>
        <dbReference type="ARBA" id="ARBA00022741"/>
    </source>
</evidence>
<dbReference type="FunFam" id="3.30.1490.20:FF:000010">
    <property type="entry name" value="Phosphoenolpyruvate synthase"/>
    <property type="match status" value="1"/>
</dbReference>
<evidence type="ECO:0000256" key="6">
    <source>
        <dbReference type="ARBA" id="ARBA00074400"/>
    </source>
</evidence>
<dbReference type="InterPro" id="IPR013815">
    <property type="entry name" value="ATP_grasp_subdomain_1"/>
</dbReference>
<dbReference type="FunFam" id="3.50.30.10:FF:000007">
    <property type="entry name" value="Phosphoenolpyruvate synthase"/>
    <property type="match status" value="1"/>
</dbReference>
<evidence type="ECO:0000313" key="11">
    <source>
        <dbReference type="Proteomes" id="UP001078573"/>
    </source>
</evidence>
<dbReference type="Gene3D" id="3.30.1490.20">
    <property type="entry name" value="ATP-grasp fold, A domain"/>
    <property type="match status" value="1"/>
</dbReference>
<dbReference type="GO" id="GO:0005524">
    <property type="term" value="F:ATP binding"/>
    <property type="evidence" value="ECO:0007669"/>
    <property type="project" value="UniProtKB-KW"/>
</dbReference>
<proteinExistence type="inferred from homology"/>
<feature type="domain" description="PEP-utilising enzyme mobile" evidence="8">
    <location>
        <begin position="789"/>
        <end position="859"/>
    </location>
</feature>
<dbReference type="EMBL" id="JALAPQ010000025">
    <property type="protein sequence ID" value="MCY8458726.1"/>
    <property type="molecule type" value="Genomic_DNA"/>
</dbReference>
<dbReference type="GO" id="GO:0016301">
    <property type="term" value="F:kinase activity"/>
    <property type="evidence" value="ECO:0007669"/>
    <property type="project" value="InterPro"/>
</dbReference>
<evidence type="ECO:0000256" key="5">
    <source>
        <dbReference type="ARBA" id="ARBA00066332"/>
    </source>
</evidence>
<evidence type="ECO:0000256" key="2">
    <source>
        <dbReference type="ARBA" id="ARBA00022840"/>
    </source>
</evidence>
<dbReference type="SUPFAM" id="SSF56059">
    <property type="entry name" value="Glutathione synthetase ATP-binding domain-like"/>
    <property type="match status" value="1"/>
</dbReference>
<name>A0A9Q4E8Q0_BACSC</name>
<evidence type="ECO:0000256" key="3">
    <source>
        <dbReference type="ARBA" id="ARBA00051922"/>
    </source>
</evidence>
<keyword evidence="2" id="KW-0067">ATP-binding</keyword>
<dbReference type="InterPro" id="IPR002192">
    <property type="entry name" value="PPDK_AMP/ATP-bd"/>
</dbReference>
<dbReference type="NCBIfam" id="NF004878">
    <property type="entry name" value="PRK06241.1-3"/>
    <property type="match status" value="1"/>
</dbReference>
<gene>
    <name evidence="10" type="primary">ppsA</name>
    <name evidence="10" type="ORF">MOC89_17865</name>
</gene>
<dbReference type="Gene3D" id="3.50.30.10">
    <property type="entry name" value="Phosphohistidine domain"/>
    <property type="match status" value="1"/>
</dbReference>
<evidence type="ECO:0000256" key="7">
    <source>
        <dbReference type="ARBA" id="ARBA00076136"/>
    </source>
</evidence>
<dbReference type="AlphaFoldDB" id="A0A9Q4E8Q0"/>
<sequence length="864" mass="97007">MSSLVLGFHEIEKTQHLLVGGKGLNLGKLSKIQGIQVPEGFCVTTVGYQKAIEQNETLQVLLDQLAMLKVEDRDQIGKISRKIRQIIMEVEIPSDVLKAVAHYLSQFGEEHAYAVRSSATAEDLPHASFAGQQDTYLNIIGKEAILQHISKCWASLFTDRAVIYRMQNGFDHSQVYLSVIVQRMVFPQASGIIFTADPITSNRKVLSIDAGFGLGEALVSGFVSADCYKVREEEIVEKRIATKKLAIYGREEGGTETKQIEPDRQMSQTLTDGQIIQLEHIGRQVEAHFGQPQDIEWCLADDTFYIVQSRPITTLYPIPEANDQENHVYLSVGHQQMMTDPIKPLGLSFYLLITPAPMHKAGGRLFVDIAPRLTTPVGRKTLLNTMESDPLIKGALMTIIERDFIKLLPNDQTAPILGRSHTDMLAQFENNPTIVSDLIKRSQASIKELKQNIQAKSGSDLFDFILEDIQELKKILFDPQSSAVFMTAMNASAWINENMNEWLGEANAADTLSQSVPGNITSEMGLALLDVADVIRPYPEVIDYLQHAKEDNFLDQLVKIDGGRETQDAIYDYLKKYGMRCTGEIDITKARWSEKPITLVPVILGNIKSFEPNAGNRKFEQGRQEALEKEQELIDRLKQLPDGGQKAKETKRMIDLIRNFIGYREYPKYGYISRLFIYKQALLKEAERLVQAGVIHDKEDVYYLTFEEFHEVVRTNKLDDQIINKRKEDYKFFEKLTPPRVFTSDGETLSGEYTRENLPTNAIVGLPVSSGVIEGRARVILNMKNADLEDGDILVTSFTDPGWTPLFVSIKGLVTEVGGLMTHGSVIAREYGLPAVVGVENATRLIEDGQRIRVNGTEGYIEIL</sequence>
<dbReference type="EC" id="2.7.9.6" evidence="5"/>
<comment type="similarity">
    <text evidence="4">Belongs to the rifampicin phosphotransferase family.</text>
</comment>
<dbReference type="SUPFAM" id="SSF52009">
    <property type="entry name" value="Phosphohistidine domain"/>
    <property type="match status" value="1"/>
</dbReference>
<dbReference type="NCBIfam" id="NF004879">
    <property type="entry name" value="PRK06241.1-4"/>
    <property type="match status" value="1"/>
</dbReference>
<dbReference type="NCBIfam" id="NF041857">
    <property type="entry name" value="RIF_Ptrans_rph"/>
    <property type="match status" value="1"/>
</dbReference>
<dbReference type="Gene3D" id="3.30.470.20">
    <property type="entry name" value="ATP-grasp fold, B domain"/>
    <property type="match status" value="1"/>
</dbReference>
<dbReference type="Pfam" id="PF01326">
    <property type="entry name" value="PPDK_N"/>
    <property type="match status" value="1"/>
</dbReference>
<dbReference type="Pfam" id="PF00391">
    <property type="entry name" value="PEP-utilizers"/>
    <property type="match status" value="1"/>
</dbReference>